<organism evidence="1 2">
    <name type="scientific">Reyranella soli</name>
    <dbReference type="NCBI Taxonomy" id="1230389"/>
    <lineage>
        <taxon>Bacteria</taxon>
        <taxon>Pseudomonadati</taxon>
        <taxon>Pseudomonadota</taxon>
        <taxon>Alphaproteobacteria</taxon>
        <taxon>Hyphomicrobiales</taxon>
        <taxon>Reyranellaceae</taxon>
        <taxon>Reyranella</taxon>
    </lineage>
</organism>
<dbReference type="EMBL" id="BKAJ01000065">
    <property type="protein sequence ID" value="GEP56412.1"/>
    <property type="molecule type" value="Genomic_DNA"/>
</dbReference>
<dbReference type="RefSeq" id="WP_170303153.1">
    <property type="nucleotide sequence ID" value="NZ_BKAJ01000065.1"/>
</dbReference>
<dbReference type="AlphaFoldDB" id="A0A512NBU1"/>
<dbReference type="Gene3D" id="3.90.1720.70">
    <property type="match status" value="1"/>
</dbReference>
<sequence length="194" mass="21994">MTHFAIPVRIDAFVNNYPLFTKTSINTKAGPRIDLKLKDPGGSLAGELDGWVTGLINENISYTTCCIQMSHAINVSFLHEDQTKMVGEQSYRRRTNGFAIRSAANRVFRYIAAVDEMKDFLDNTFEEGVEITSRADIEDKPGIVVFMGQQTYGIHTEIWTGDNFNQGFMRNNFASLTRPRVWFWSIGDPNLIDI</sequence>
<dbReference type="Pfam" id="PF14113">
    <property type="entry name" value="Tae4"/>
    <property type="match status" value="1"/>
</dbReference>
<reference evidence="1 2" key="1">
    <citation type="submission" date="2019-07" db="EMBL/GenBank/DDBJ databases">
        <title>Whole genome shotgun sequence of Reyranella soli NBRC 108950.</title>
        <authorList>
            <person name="Hosoyama A."/>
            <person name="Uohara A."/>
            <person name="Ohji S."/>
            <person name="Ichikawa N."/>
        </authorList>
    </citation>
    <scope>NUCLEOTIDE SEQUENCE [LARGE SCALE GENOMIC DNA]</scope>
    <source>
        <strain evidence="1 2">NBRC 108950</strain>
    </source>
</reference>
<proteinExistence type="predicted"/>
<evidence type="ECO:0000313" key="2">
    <source>
        <dbReference type="Proteomes" id="UP000321058"/>
    </source>
</evidence>
<gene>
    <name evidence="1" type="ORF">RSO01_35780</name>
</gene>
<protein>
    <submittedName>
        <fullName evidence="1">Uncharacterized protein</fullName>
    </submittedName>
</protein>
<name>A0A512NBU1_9HYPH</name>
<accession>A0A512NBU1</accession>
<keyword evidence="2" id="KW-1185">Reference proteome</keyword>
<comment type="caution">
    <text evidence="1">The sequence shown here is derived from an EMBL/GenBank/DDBJ whole genome shotgun (WGS) entry which is preliminary data.</text>
</comment>
<evidence type="ECO:0000313" key="1">
    <source>
        <dbReference type="EMBL" id="GEP56412.1"/>
    </source>
</evidence>
<dbReference type="Proteomes" id="UP000321058">
    <property type="component" value="Unassembled WGS sequence"/>
</dbReference>
<dbReference type="InterPro" id="IPR025562">
    <property type="entry name" value="Tae4"/>
</dbReference>